<accession>A0ABV1YKP8</accession>
<protein>
    <submittedName>
        <fullName evidence="1">Nucleoside triphosphate pyrophosphohydrolase</fullName>
    </submittedName>
</protein>
<evidence type="ECO:0000313" key="2">
    <source>
        <dbReference type="Proteomes" id="UP001464387"/>
    </source>
</evidence>
<dbReference type="CDD" id="cd11532">
    <property type="entry name" value="NTP-PPase_COG4997"/>
    <property type="match status" value="1"/>
</dbReference>
<organism evidence="1 2">
    <name type="scientific">Mesorhizobium opportunistum</name>
    <dbReference type="NCBI Taxonomy" id="593909"/>
    <lineage>
        <taxon>Bacteria</taxon>
        <taxon>Pseudomonadati</taxon>
        <taxon>Pseudomonadota</taxon>
        <taxon>Alphaproteobacteria</taxon>
        <taxon>Hyphomicrobiales</taxon>
        <taxon>Phyllobacteriaceae</taxon>
        <taxon>Mesorhizobium</taxon>
    </lineage>
</organism>
<dbReference type="RefSeq" id="WP_287274247.1">
    <property type="nucleotide sequence ID" value="NZ_JAMYMY010000025.1"/>
</dbReference>
<evidence type="ECO:0000313" key="1">
    <source>
        <dbReference type="EMBL" id="MER8935768.1"/>
    </source>
</evidence>
<sequence length="809" mass="90436">MTKTFLPSALPRVASDGRALARDFGTKGGYLATLPPAWTPEYMLLSTSWVNSLVQGPVSLDLPGNLKDQPLIVRSSIVGETIWDRGTFLSLPFHEPPDEDTIKKAVVRIREHAKSIRPDAEVAIILQRFLPSCTKGTLGNLNSLSRTREHWSKFTEIEGYNSAPDRFNSQRDAPAQPQAALVSSVQKPIDRVFASACRWLIDHFSPVLRRDRMLLEWAEADGRLYILQCDLDEDNAEGVDPVDLPIYSKLNVPDRLPVLLKEAAGDNIETWDKLKILDELSIDYSPLPQKLYVLPYYDAITLLSESGQPDKLVAEFELFFDSMAVIRVSRRAGADKTTNLPCTSSCLDASSALGWIREQLDAHKLTGGDPKDLAFILHKYIGARSGAWALYDPDSPYIQVHANWGLPDSLQFYPYDAWDVHTITEEITAYPSYKSHFLWPDKAGKWTFMQIRNSIGRHQCLRQNEILEIASKTNTIGAKLGKRIAVMWFAGVELAGGGKVCLPWYRTYEYSTPDLDSALGQDHVIVPMRGPDDLPVVRSVIATLPSGKKVAMDIQPSEHLVRDPSFLEEIIAVAQSSGSSVIYSGSPLSHPYFQLHGKVPVYLRLHRKSFRTRGRIKYHKLVRDRIPEKIRSKRERVVFANLKPSEISQLLVGKLIEESQELLAAEGQDATAEELADVFEVLRGIMHQAGVDEKKVLEIADAKRAKVGGFDDGVFLLETSLPKPGEPTMENRDVNFSALVGEEYSGDRVRVPFSLLGSLGNSRERVFRVPGSDKGIRLSAGRDGFELSVEQLEHQLEITFPDDDLLPED</sequence>
<proteinExistence type="predicted"/>
<dbReference type="SUPFAM" id="SSF101386">
    <property type="entry name" value="all-alpha NTP pyrophosphatases"/>
    <property type="match status" value="1"/>
</dbReference>
<dbReference type="InterPro" id="IPR021130">
    <property type="entry name" value="PRib-ATP_PPHydrolase-like"/>
</dbReference>
<name>A0ABV1YKP8_9HYPH</name>
<comment type="caution">
    <text evidence="1">The sequence shown here is derived from an EMBL/GenBank/DDBJ whole genome shotgun (WGS) entry which is preliminary data.</text>
</comment>
<dbReference type="EMBL" id="JAMYPJ010000037">
    <property type="protein sequence ID" value="MER8935768.1"/>
    <property type="molecule type" value="Genomic_DNA"/>
</dbReference>
<dbReference type="InterPro" id="IPR038735">
    <property type="entry name" value="MSMEG_1276-like_NTP-PPase_dom"/>
</dbReference>
<keyword evidence="2" id="KW-1185">Reference proteome</keyword>
<dbReference type="Proteomes" id="UP001464387">
    <property type="component" value="Unassembled WGS sequence"/>
</dbReference>
<dbReference type="Pfam" id="PF01503">
    <property type="entry name" value="PRA-PH"/>
    <property type="match status" value="1"/>
</dbReference>
<reference evidence="1 2" key="1">
    <citation type="journal article" date="2024" name="Proc. Natl. Acad. Sci. U.S.A.">
        <title>The evolutionary genomics of adaptation to stress in wild rhizobium bacteria.</title>
        <authorList>
            <person name="Kehlet-Delgado H."/>
            <person name="Montoya A.P."/>
            <person name="Jensen K.T."/>
            <person name="Wendlandt C.E."/>
            <person name="Dexheimer C."/>
            <person name="Roberts M."/>
            <person name="Torres Martinez L."/>
            <person name="Friesen M.L."/>
            <person name="Griffitts J.S."/>
            <person name="Porter S.S."/>
        </authorList>
    </citation>
    <scope>NUCLEOTIDE SEQUENCE [LARGE SCALE GENOMIC DNA]</scope>
    <source>
        <strain evidence="1 2">M0729</strain>
    </source>
</reference>
<gene>
    <name evidence="1" type="ORF">NKI33_22790</name>
</gene>